<evidence type="ECO:0000313" key="2">
    <source>
        <dbReference type="EMBL" id="QIL51081.1"/>
    </source>
</evidence>
<dbReference type="InterPro" id="IPR009370">
    <property type="entry name" value="YutD-like"/>
</dbReference>
<evidence type="ECO:0000256" key="1">
    <source>
        <dbReference type="SAM" id="MobiDB-lite"/>
    </source>
</evidence>
<dbReference type="Proteomes" id="UP000500741">
    <property type="component" value="Chromosome"/>
</dbReference>
<reference evidence="2 3" key="1">
    <citation type="submission" date="2020-03" db="EMBL/GenBank/DDBJ databases">
        <title>Weissella sp. nov., isolated from Cybister lewisianus.</title>
        <authorList>
            <person name="Hyun D.-W."/>
            <person name="Bae J.-W."/>
        </authorList>
    </citation>
    <scope>NUCLEOTIDE SEQUENCE [LARGE SCALE GENOMIC DNA]</scope>
    <source>
        <strain evidence="2 3">HDW19</strain>
    </source>
</reference>
<feature type="compositionally biased region" description="Polar residues" evidence="1">
    <location>
        <begin position="161"/>
        <end position="175"/>
    </location>
</feature>
<dbReference type="Gene3D" id="3.50.4.20">
    <property type="match status" value="1"/>
</dbReference>
<proteinExistence type="predicted"/>
<evidence type="ECO:0000313" key="3">
    <source>
        <dbReference type="Proteomes" id="UP000500741"/>
    </source>
</evidence>
<dbReference type="Pfam" id="PF06265">
    <property type="entry name" value="YutD-like"/>
    <property type="match status" value="1"/>
</dbReference>
<gene>
    <name evidence="2" type="ORF">G7084_07110</name>
</gene>
<feature type="compositionally biased region" description="Basic residues" evidence="1">
    <location>
        <begin position="134"/>
        <end position="147"/>
    </location>
</feature>
<dbReference type="RefSeq" id="WP_166011317.1">
    <property type="nucleotide sequence ID" value="NZ_CP049888.1"/>
</dbReference>
<organism evidence="2 3">
    <name type="scientific">Weissella coleopterorum</name>
    <dbReference type="NCBI Taxonomy" id="2714949"/>
    <lineage>
        <taxon>Bacteria</taxon>
        <taxon>Bacillati</taxon>
        <taxon>Bacillota</taxon>
        <taxon>Bacilli</taxon>
        <taxon>Lactobacillales</taxon>
        <taxon>Lactobacillaceae</taxon>
        <taxon>Weissella</taxon>
    </lineage>
</organism>
<keyword evidence="3" id="KW-1185">Reference proteome</keyword>
<sequence>MDRERMKELAQAQKIERIAQTRLEHGVTEIDLLINERAYKLVTNYRDAYQDDLIAARFSTFLEKYDYLVGDIAADQLRIHGFYKDGTPGVSRMDQISALQDYIYEFMNFGAPYFVLENLEPHIVEEEEPEASRPRRRRNHHSNKNHAHIGEKKSSLKKSNHQLNNKNQKQAVTKGNNRKRRFEIHERNTEGNK</sequence>
<protein>
    <submittedName>
        <fullName evidence="2">YutD family protein</fullName>
    </submittedName>
</protein>
<name>A0A6G8B165_9LACO</name>
<dbReference type="AlphaFoldDB" id="A0A6G8B165"/>
<dbReference type="InterPro" id="IPR038141">
    <property type="entry name" value="YutD-like_sf"/>
</dbReference>
<feature type="region of interest" description="Disordered" evidence="1">
    <location>
        <begin position="126"/>
        <end position="193"/>
    </location>
</feature>
<feature type="compositionally biased region" description="Basic and acidic residues" evidence="1">
    <location>
        <begin position="183"/>
        <end position="193"/>
    </location>
</feature>
<dbReference type="KEGG" id="wco:G7084_07110"/>
<dbReference type="EMBL" id="CP049888">
    <property type="protein sequence ID" value="QIL51081.1"/>
    <property type="molecule type" value="Genomic_DNA"/>
</dbReference>
<accession>A0A6G8B165</accession>